<dbReference type="Proteomes" id="UP000325849">
    <property type="component" value="Unassembled WGS sequence"/>
</dbReference>
<dbReference type="OrthoDB" id="668782at2"/>
<comment type="caution">
    <text evidence="2">The sequence shown here is derived from an EMBL/GenBank/DDBJ whole genome shotgun (WGS) entry which is preliminary data.</text>
</comment>
<keyword evidence="3" id="KW-1185">Reference proteome</keyword>
<dbReference type="RefSeq" id="WP_152891765.1">
    <property type="nucleotide sequence ID" value="NZ_VJZD01000111.1"/>
</dbReference>
<organism evidence="2 3">
    <name type="scientific">Streptomyces adustus</name>
    <dbReference type="NCBI Taxonomy" id="1609272"/>
    <lineage>
        <taxon>Bacteria</taxon>
        <taxon>Bacillati</taxon>
        <taxon>Actinomycetota</taxon>
        <taxon>Actinomycetes</taxon>
        <taxon>Kitasatosporales</taxon>
        <taxon>Streptomycetaceae</taxon>
        <taxon>Streptomyces</taxon>
    </lineage>
</organism>
<evidence type="ECO:0000256" key="1">
    <source>
        <dbReference type="SAM" id="MobiDB-lite"/>
    </source>
</evidence>
<reference evidence="2 3" key="1">
    <citation type="submission" date="2019-07" db="EMBL/GenBank/DDBJ databases">
        <title>New species of Amycolatopsis and Streptomyces.</title>
        <authorList>
            <person name="Duangmal K."/>
            <person name="Teo W.F.A."/>
            <person name="Lipun K."/>
        </authorList>
    </citation>
    <scope>NUCLEOTIDE SEQUENCE [LARGE SCALE GENOMIC DNA]</scope>
    <source>
        <strain evidence="2 3">NBRC 109810</strain>
    </source>
</reference>
<gene>
    <name evidence="2" type="ORF">FNH09_25085</name>
</gene>
<proteinExistence type="predicted"/>
<dbReference type="AlphaFoldDB" id="A0A5N8VI64"/>
<name>A0A5N8VI64_9ACTN</name>
<dbReference type="InterPro" id="IPR011008">
    <property type="entry name" value="Dimeric_a/b-barrel"/>
</dbReference>
<dbReference type="SUPFAM" id="SSF54909">
    <property type="entry name" value="Dimeric alpha+beta barrel"/>
    <property type="match status" value="1"/>
</dbReference>
<protein>
    <submittedName>
        <fullName evidence="2">Transcription initiation protein</fullName>
    </submittedName>
</protein>
<evidence type="ECO:0000313" key="2">
    <source>
        <dbReference type="EMBL" id="MPY34392.1"/>
    </source>
</evidence>
<evidence type="ECO:0000313" key="3">
    <source>
        <dbReference type="Proteomes" id="UP000325849"/>
    </source>
</evidence>
<accession>A0A5N8VI64</accession>
<feature type="region of interest" description="Disordered" evidence="1">
    <location>
        <begin position="48"/>
        <end position="75"/>
    </location>
</feature>
<sequence length="121" mass="12448">MRYALLVRAQPADADGTGPGRMHGGIWLRPAADATTVRVEADEILLDDGLLPSRGDGPFPDLGDGRSTDLGDGPFADRGPAGYVAGLDLVEAADLDEAIALAAAHSRACGGAAVEVRPVWE</sequence>
<dbReference type="EMBL" id="VJZD01000111">
    <property type="protein sequence ID" value="MPY34392.1"/>
    <property type="molecule type" value="Genomic_DNA"/>
</dbReference>
<dbReference type="Gene3D" id="3.30.70.1060">
    <property type="entry name" value="Dimeric alpha+beta barrel"/>
    <property type="match status" value="1"/>
</dbReference>